<dbReference type="GO" id="GO:0016758">
    <property type="term" value="F:hexosyltransferase activity"/>
    <property type="evidence" value="ECO:0007669"/>
    <property type="project" value="UniProtKB-ARBA"/>
</dbReference>
<evidence type="ECO:0000313" key="3">
    <source>
        <dbReference type="Proteomes" id="UP000824242"/>
    </source>
</evidence>
<dbReference type="Pfam" id="PF00535">
    <property type="entry name" value="Glycos_transf_2"/>
    <property type="match status" value="1"/>
</dbReference>
<evidence type="ECO:0000259" key="1">
    <source>
        <dbReference type="Pfam" id="PF00535"/>
    </source>
</evidence>
<dbReference type="InterPro" id="IPR029044">
    <property type="entry name" value="Nucleotide-diphossugar_trans"/>
</dbReference>
<proteinExistence type="predicted"/>
<dbReference type="AlphaFoldDB" id="A0A9D1ANN5"/>
<reference evidence="2" key="2">
    <citation type="journal article" date="2021" name="PeerJ">
        <title>Extensive microbial diversity within the chicken gut microbiome revealed by metagenomics and culture.</title>
        <authorList>
            <person name="Gilroy R."/>
            <person name="Ravi A."/>
            <person name="Getino M."/>
            <person name="Pursley I."/>
            <person name="Horton D.L."/>
            <person name="Alikhan N.F."/>
            <person name="Baker D."/>
            <person name="Gharbi K."/>
            <person name="Hall N."/>
            <person name="Watson M."/>
            <person name="Adriaenssens E.M."/>
            <person name="Foster-Nyarko E."/>
            <person name="Jarju S."/>
            <person name="Secka A."/>
            <person name="Antonio M."/>
            <person name="Oren A."/>
            <person name="Chaudhuri R.R."/>
            <person name="La Ragione R."/>
            <person name="Hildebrand F."/>
            <person name="Pallen M.J."/>
        </authorList>
    </citation>
    <scope>NUCLEOTIDE SEQUENCE</scope>
    <source>
        <strain evidence="2">ChiSxjej1B13-7958</strain>
    </source>
</reference>
<comment type="caution">
    <text evidence="2">The sequence shown here is derived from an EMBL/GenBank/DDBJ whole genome shotgun (WGS) entry which is preliminary data.</text>
</comment>
<reference evidence="2" key="1">
    <citation type="submission" date="2020-10" db="EMBL/GenBank/DDBJ databases">
        <authorList>
            <person name="Gilroy R."/>
        </authorList>
    </citation>
    <scope>NUCLEOTIDE SEQUENCE</scope>
    <source>
        <strain evidence="2">ChiSxjej1B13-7958</strain>
    </source>
</reference>
<name>A0A9D1ANN5_9FIRM</name>
<dbReference type="SUPFAM" id="SSF53448">
    <property type="entry name" value="Nucleotide-diphospho-sugar transferases"/>
    <property type="match status" value="1"/>
</dbReference>
<accession>A0A9D1ANN5</accession>
<dbReference type="EMBL" id="DVGZ01000099">
    <property type="protein sequence ID" value="HIR47779.1"/>
    <property type="molecule type" value="Genomic_DNA"/>
</dbReference>
<dbReference type="Gene3D" id="3.90.550.10">
    <property type="entry name" value="Spore Coat Polysaccharide Biosynthesis Protein SpsA, Chain A"/>
    <property type="match status" value="1"/>
</dbReference>
<dbReference type="PANTHER" id="PTHR22916:SF3">
    <property type="entry name" value="UDP-GLCNAC:BETAGAL BETA-1,3-N-ACETYLGLUCOSAMINYLTRANSFERASE-LIKE PROTEIN 1"/>
    <property type="match status" value="1"/>
</dbReference>
<dbReference type="CDD" id="cd00761">
    <property type="entry name" value="Glyco_tranf_GTA_type"/>
    <property type="match status" value="1"/>
</dbReference>
<evidence type="ECO:0000313" key="2">
    <source>
        <dbReference type="EMBL" id="HIR47779.1"/>
    </source>
</evidence>
<gene>
    <name evidence="2" type="ORF">IAB89_09045</name>
</gene>
<dbReference type="PANTHER" id="PTHR22916">
    <property type="entry name" value="GLYCOSYLTRANSFERASE"/>
    <property type="match status" value="1"/>
</dbReference>
<sequence>MSDSNQTPVISLIIPIYNAERYLAECLGSLARQTFRDFEVIAVNDGSTDGSLALLRRMERQYSFLRVIDQENGGVSAARNNGMAAARGEYLGFVDADDYVAPQYLERLYRTCVDNNAEISCCYYYYKFEAPDFLWKYPFRCHGVFDRTQAMNKLLHDTQMQGLMWNKLFQRRLFTENNITFPAMKCLEDMIVMNQLFAHINRLAVIDEPLYYYRKHGGSALAAITPSKINDFMKAMVLVREMLEKSGRFAQYRRSYQALLKKTGTCCYLYTIKMHARQLHPQGCLQNLKGLHRALRFFASDDFTPDADVEKLSDVVYLEGKLEKDYIR</sequence>
<dbReference type="Proteomes" id="UP000824242">
    <property type="component" value="Unassembled WGS sequence"/>
</dbReference>
<organism evidence="2 3">
    <name type="scientific">Candidatus Caccousia avicola</name>
    <dbReference type="NCBI Taxonomy" id="2840721"/>
    <lineage>
        <taxon>Bacteria</taxon>
        <taxon>Bacillati</taxon>
        <taxon>Bacillota</taxon>
        <taxon>Clostridia</taxon>
        <taxon>Eubacteriales</taxon>
        <taxon>Oscillospiraceae</taxon>
        <taxon>Oscillospiraceae incertae sedis</taxon>
        <taxon>Candidatus Caccousia</taxon>
    </lineage>
</organism>
<protein>
    <submittedName>
        <fullName evidence="2">Glycosyltransferase</fullName>
    </submittedName>
</protein>
<dbReference type="InterPro" id="IPR001173">
    <property type="entry name" value="Glyco_trans_2-like"/>
</dbReference>
<feature type="domain" description="Glycosyltransferase 2-like" evidence="1">
    <location>
        <begin position="11"/>
        <end position="150"/>
    </location>
</feature>